<proteinExistence type="predicted"/>
<protein>
    <submittedName>
        <fullName evidence="1">Uncharacterized protein</fullName>
    </submittedName>
</protein>
<name>A0AAV4PAG9_CAEEX</name>
<keyword evidence="2" id="KW-1185">Reference proteome</keyword>
<dbReference type="Proteomes" id="UP001054945">
    <property type="component" value="Unassembled WGS sequence"/>
</dbReference>
<comment type="caution">
    <text evidence="1">The sequence shown here is derived from an EMBL/GenBank/DDBJ whole genome shotgun (WGS) entry which is preliminary data.</text>
</comment>
<dbReference type="EMBL" id="BPLR01004332">
    <property type="protein sequence ID" value="GIX94081.1"/>
    <property type="molecule type" value="Genomic_DNA"/>
</dbReference>
<evidence type="ECO:0000313" key="2">
    <source>
        <dbReference type="Proteomes" id="UP001054945"/>
    </source>
</evidence>
<accession>A0AAV4PAG9</accession>
<dbReference type="AlphaFoldDB" id="A0AAV4PAG9"/>
<sequence>MGVPYNISVVVACSSLFPYSPESQEDSRKNCTPLACTVRSDCCLAVYVITLLGHFRRVVIQATQLPWPPVFFGTMWRDLPNSFLDGRQTPEATRNSNSCFVAFNLSAGNRRGLAKTGGHVFEYNTRLHEQFCLE</sequence>
<evidence type="ECO:0000313" key="1">
    <source>
        <dbReference type="EMBL" id="GIX94081.1"/>
    </source>
</evidence>
<reference evidence="1 2" key="1">
    <citation type="submission" date="2021-06" db="EMBL/GenBank/DDBJ databases">
        <title>Caerostris extrusa draft genome.</title>
        <authorList>
            <person name="Kono N."/>
            <person name="Arakawa K."/>
        </authorList>
    </citation>
    <scope>NUCLEOTIDE SEQUENCE [LARGE SCALE GENOMIC DNA]</scope>
</reference>
<gene>
    <name evidence="1" type="ORF">CEXT_238631</name>
</gene>
<organism evidence="1 2">
    <name type="scientific">Caerostris extrusa</name>
    <name type="common">Bark spider</name>
    <name type="synonym">Caerostris bankana</name>
    <dbReference type="NCBI Taxonomy" id="172846"/>
    <lineage>
        <taxon>Eukaryota</taxon>
        <taxon>Metazoa</taxon>
        <taxon>Ecdysozoa</taxon>
        <taxon>Arthropoda</taxon>
        <taxon>Chelicerata</taxon>
        <taxon>Arachnida</taxon>
        <taxon>Araneae</taxon>
        <taxon>Araneomorphae</taxon>
        <taxon>Entelegynae</taxon>
        <taxon>Araneoidea</taxon>
        <taxon>Araneidae</taxon>
        <taxon>Caerostris</taxon>
    </lineage>
</organism>